<gene>
    <name evidence="1" type="ORF">ACFP1H_09780</name>
</gene>
<dbReference type="Proteomes" id="UP001596190">
    <property type="component" value="Unassembled WGS sequence"/>
</dbReference>
<keyword evidence="2" id="KW-1185">Reference proteome</keyword>
<organism evidence="1 2">
    <name type="scientific">Secundilactobacillus hailunensis</name>
    <dbReference type="NCBI Taxonomy" id="2559923"/>
    <lineage>
        <taxon>Bacteria</taxon>
        <taxon>Bacillati</taxon>
        <taxon>Bacillota</taxon>
        <taxon>Bacilli</taxon>
        <taxon>Lactobacillales</taxon>
        <taxon>Lactobacillaceae</taxon>
        <taxon>Secundilactobacillus</taxon>
    </lineage>
</organism>
<evidence type="ECO:0008006" key="3">
    <source>
        <dbReference type="Google" id="ProtNLM"/>
    </source>
</evidence>
<evidence type="ECO:0000313" key="2">
    <source>
        <dbReference type="Proteomes" id="UP001596190"/>
    </source>
</evidence>
<name>A0ABW1TCS7_9LACO</name>
<dbReference type="EMBL" id="JBHSSA010000104">
    <property type="protein sequence ID" value="MFC6254866.1"/>
    <property type="molecule type" value="Genomic_DNA"/>
</dbReference>
<evidence type="ECO:0000313" key="1">
    <source>
        <dbReference type="EMBL" id="MFC6254866.1"/>
    </source>
</evidence>
<protein>
    <recommendedName>
        <fullName evidence="3">TetR/AcrR family transcriptional regulator</fullName>
    </recommendedName>
</protein>
<comment type="caution">
    <text evidence="1">The sequence shown here is derived from an EMBL/GenBank/DDBJ whole genome shotgun (WGS) entry which is preliminary data.</text>
</comment>
<dbReference type="Gene3D" id="1.10.357.10">
    <property type="entry name" value="Tetracycline Repressor, domain 2"/>
    <property type="match status" value="1"/>
</dbReference>
<dbReference type="RefSeq" id="WP_137631679.1">
    <property type="nucleotide sequence ID" value="NZ_BJDO01000049.1"/>
</dbReference>
<reference evidence="2" key="1">
    <citation type="journal article" date="2019" name="Int. J. Syst. Evol. Microbiol.">
        <title>The Global Catalogue of Microorganisms (GCM) 10K type strain sequencing project: providing services to taxonomists for standard genome sequencing and annotation.</title>
        <authorList>
            <consortium name="The Broad Institute Genomics Platform"/>
            <consortium name="The Broad Institute Genome Sequencing Center for Infectious Disease"/>
            <person name="Wu L."/>
            <person name="Ma J."/>
        </authorList>
    </citation>
    <scope>NUCLEOTIDE SEQUENCE [LARGE SCALE GENOMIC DNA]</scope>
    <source>
        <strain evidence="2">CCM 8950</strain>
    </source>
</reference>
<sequence>MARAFLNNSIKIDQRKQRSHEKLFQAVLEKYRAGVPFKQIEIKAFCRDAGVSRATFYRRYKDLADIIVVHFLIVIEDLKQQIDALSQPNFENSSQIVVSEIEANLDLVRLVSWSGTQQAVQSVLSGTAQQILILRDYPASKRQFISQFLGAAILNFAQEVADSPEPLSGAEVLGLYRLLIPNSLQ</sequence>
<proteinExistence type="predicted"/>
<dbReference type="InterPro" id="IPR009057">
    <property type="entry name" value="Homeodomain-like_sf"/>
</dbReference>
<accession>A0ABW1TCS7</accession>
<dbReference type="SUPFAM" id="SSF46689">
    <property type="entry name" value="Homeodomain-like"/>
    <property type="match status" value="1"/>
</dbReference>